<name>A0ABN8IY37_9NEOP</name>
<organism evidence="2 3">
    <name type="scientific">Iphiclides podalirius</name>
    <name type="common">scarce swallowtail</name>
    <dbReference type="NCBI Taxonomy" id="110791"/>
    <lineage>
        <taxon>Eukaryota</taxon>
        <taxon>Metazoa</taxon>
        <taxon>Ecdysozoa</taxon>
        <taxon>Arthropoda</taxon>
        <taxon>Hexapoda</taxon>
        <taxon>Insecta</taxon>
        <taxon>Pterygota</taxon>
        <taxon>Neoptera</taxon>
        <taxon>Endopterygota</taxon>
        <taxon>Lepidoptera</taxon>
        <taxon>Glossata</taxon>
        <taxon>Ditrysia</taxon>
        <taxon>Papilionoidea</taxon>
        <taxon>Papilionidae</taxon>
        <taxon>Papilioninae</taxon>
        <taxon>Iphiclides</taxon>
    </lineage>
</organism>
<evidence type="ECO:0000313" key="2">
    <source>
        <dbReference type="EMBL" id="CAH2069091.1"/>
    </source>
</evidence>
<reference evidence="2" key="1">
    <citation type="submission" date="2022-03" db="EMBL/GenBank/DDBJ databases">
        <authorList>
            <person name="Martin H S."/>
        </authorList>
    </citation>
    <scope>NUCLEOTIDE SEQUENCE</scope>
</reference>
<feature type="compositionally biased region" description="Polar residues" evidence="1">
    <location>
        <begin position="106"/>
        <end position="115"/>
    </location>
</feature>
<feature type="non-terminal residue" evidence="2">
    <location>
        <position position="115"/>
    </location>
</feature>
<sequence length="115" mass="12841">MKARAPCSRFERTKNKLFYARSPSATRYEALFTSAIKTNVEQTVSAAVRPSRANRCHAFRCSRVTGSKCRHAVQQLPANGVIKKLIIGHRPGHMARPSPAPPTRHALTTRSVNRF</sequence>
<evidence type="ECO:0000313" key="3">
    <source>
        <dbReference type="Proteomes" id="UP000837857"/>
    </source>
</evidence>
<dbReference type="Proteomes" id="UP000837857">
    <property type="component" value="Chromosome 5"/>
</dbReference>
<keyword evidence="3" id="KW-1185">Reference proteome</keyword>
<accession>A0ABN8IY37</accession>
<dbReference type="EMBL" id="OW152817">
    <property type="protein sequence ID" value="CAH2069091.1"/>
    <property type="molecule type" value="Genomic_DNA"/>
</dbReference>
<proteinExistence type="predicted"/>
<feature type="region of interest" description="Disordered" evidence="1">
    <location>
        <begin position="94"/>
        <end position="115"/>
    </location>
</feature>
<gene>
    <name evidence="2" type="ORF">IPOD504_LOCUS14732</name>
</gene>
<evidence type="ECO:0008006" key="4">
    <source>
        <dbReference type="Google" id="ProtNLM"/>
    </source>
</evidence>
<protein>
    <recommendedName>
        <fullName evidence="4">SWIM-type domain-containing protein</fullName>
    </recommendedName>
</protein>
<evidence type="ECO:0000256" key="1">
    <source>
        <dbReference type="SAM" id="MobiDB-lite"/>
    </source>
</evidence>